<evidence type="ECO:0000313" key="1">
    <source>
        <dbReference type="EMBL" id="GFH51135.1"/>
    </source>
</evidence>
<comment type="caution">
    <text evidence="1">The sequence shown here is derived from an EMBL/GenBank/DDBJ whole genome shotgun (WGS) entry which is preliminary data.</text>
</comment>
<organism evidence="1 2">
    <name type="scientific">Chaetoceros tenuissimus</name>
    <dbReference type="NCBI Taxonomy" id="426638"/>
    <lineage>
        <taxon>Eukaryota</taxon>
        <taxon>Sar</taxon>
        <taxon>Stramenopiles</taxon>
        <taxon>Ochrophyta</taxon>
        <taxon>Bacillariophyta</taxon>
        <taxon>Coscinodiscophyceae</taxon>
        <taxon>Chaetocerotophycidae</taxon>
        <taxon>Chaetocerotales</taxon>
        <taxon>Chaetocerotaceae</taxon>
        <taxon>Chaetoceros</taxon>
    </lineage>
</organism>
<accession>A0AAD3CUH4</accession>
<keyword evidence="2" id="KW-1185">Reference proteome</keyword>
<name>A0AAD3CUH4_9STRA</name>
<evidence type="ECO:0000313" key="2">
    <source>
        <dbReference type="Proteomes" id="UP001054902"/>
    </source>
</evidence>
<reference evidence="1 2" key="1">
    <citation type="journal article" date="2021" name="Sci. Rep.">
        <title>The genome of the diatom Chaetoceros tenuissimus carries an ancient integrated fragment of an extant virus.</title>
        <authorList>
            <person name="Hongo Y."/>
            <person name="Kimura K."/>
            <person name="Takaki Y."/>
            <person name="Yoshida Y."/>
            <person name="Baba S."/>
            <person name="Kobayashi G."/>
            <person name="Nagasaki K."/>
            <person name="Hano T."/>
            <person name="Tomaru Y."/>
        </authorList>
    </citation>
    <scope>NUCLEOTIDE SEQUENCE [LARGE SCALE GENOMIC DNA]</scope>
    <source>
        <strain evidence="1 2">NIES-3715</strain>
    </source>
</reference>
<gene>
    <name evidence="1" type="ORF">CTEN210_07611</name>
</gene>
<protein>
    <submittedName>
        <fullName evidence="1">Uncharacterized protein</fullName>
    </submittedName>
</protein>
<sequence>MGNPLAELGLASDDGSLTVDHAIVLSMSKTMEESLRHTLLALSKTSKETSKMLKIVGYAASAYLVMCGVARIIEASKRGSSENKK</sequence>
<dbReference type="AlphaFoldDB" id="A0AAD3CUH4"/>
<dbReference type="EMBL" id="BLLK01000045">
    <property type="protein sequence ID" value="GFH51135.1"/>
    <property type="molecule type" value="Genomic_DNA"/>
</dbReference>
<proteinExistence type="predicted"/>
<dbReference type="Proteomes" id="UP001054902">
    <property type="component" value="Unassembled WGS sequence"/>
</dbReference>